<keyword evidence="3" id="KW-1185">Reference proteome</keyword>
<feature type="domain" description="Aminoglycoside phosphotransferase" evidence="1">
    <location>
        <begin position="71"/>
        <end position="248"/>
    </location>
</feature>
<proteinExistence type="predicted"/>
<evidence type="ECO:0000313" key="2">
    <source>
        <dbReference type="EMBL" id="GAA1781927.1"/>
    </source>
</evidence>
<accession>A0ABP4XMK5</accession>
<evidence type="ECO:0000313" key="3">
    <source>
        <dbReference type="Proteomes" id="UP001500218"/>
    </source>
</evidence>
<dbReference type="EMBL" id="BAAALT010000001">
    <property type="protein sequence ID" value="GAA1781927.1"/>
    <property type="molecule type" value="Genomic_DNA"/>
</dbReference>
<sequence>MRDDDRLGILTGAVRQALQRDSLRVAAWRSGVDFWADMLFDGDAAIGVLRSPRHERLDTQYDGVVDFGEVIEREVAALAEMADGGVPVPRVLAWRRAGDPGPVSWVLQTHIPHDEGATVPGAEFGRLTRRLHAITPDTPPLRPPRSWSDFVWSRLRQRLEAAGRYCPDLDLDLDLAALARAAEVVRHRDSHARSLLHMDLRASNVCVRDGRIEAFIDTANCLVGDPLMELARVRAYGLLDEAFVRGYGTDVDLDDQQTARLLDIYELDATALLVVVAVEEIDDPQLFASQRARTVTLAGSIVDAG</sequence>
<comment type="caution">
    <text evidence="2">The sequence shown here is derived from an EMBL/GenBank/DDBJ whole genome shotgun (WGS) entry which is preliminary data.</text>
</comment>
<dbReference type="RefSeq" id="WP_344124925.1">
    <property type="nucleotide sequence ID" value="NZ_BAAALT010000001.1"/>
</dbReference>
<dbReference type="Gene3D" id="3.90.1200.10">
    <property type="match status" value="1"/>
</dbReference>
<dbReference type="Proteomes" id="UP001500218">
    <property type="component" value="Unassembled WGS sequence"/>
</dbReference>
<dbReference type="InterPro" id="IPR002575">
    <property type="entry name" value="Aminoglycoside_PTrfase"/>
</dbReference>
<evidence type="ECO:0000259" key="1">
    <source>
        <dbReference type="Pfam" id="PF01636"/>
    </source>
</evidence>
<reference evidence="3" key="1">
    <citation type="journal article" date="2019" name="Int. J. Syst. Evol. Microbiol.">
        <title>The Global Catalogue of Microorganisms (GCM) 10K type strain sequencing project: providing services to taxonomists for standard genome sequencing and annotation.</title>
        <authorList>
            <consortium name="The Broad Institute Genomics Platform"/>
            <consortium name="The Broad Institute Genome Sequencing Center for Infectious Disease"/>
            <person name="Wu L."/>
            <person name="Ma J."/>
        </authorList>
    </citation>
    <scope>NUCLEOTIDE SEQUENCE [LARGE SCALE GENOMIC DNA]</scope>
    <source>
        <strain evidence="3">JCM 13250</strain>
    </source>
</reference>
<dbReference type="Pfam" id="PF01636">
    <property type="entry name" value="APH"/>
    <property type="match status" value="1"/>
</dbReference>
<name>A0ABP4XMK5_9ACTN</name>
<protein>
    <recommendedName>
        <fullName evidence="1">Aminoglycoside phosphotransferase domain-containing protein</fullName>
    </recommendedName>
</protein>
<dbReference type="InterPro" id="IPR051678">
    <property type="entry name" value="AGP_Transferase"/>
</dbReference>
<dbReference type="InterPro" id="IPR011009">
    <property type="entry name" value="Kinase-like_dom_sf"/>
</dbReference>
<gene>
    <name evidence="2" type="ORF">GCM10009682_00240</name>
</gene>
<dbReference type="PANTHER" id="PTHR21310">
    <property type="entry name" value="AMINOGLYCOSIDE PHOSPHOTRANSFERASE-RELATED-RELATED"/>
    <property type="match status" value="1"/>
</dbReference>
<organism evidence="2 3">
    <name type="scientific">Luedemannella flava</name>
    <dbReference type="NCBI Taxonomy" id="349316"/>
    <lineage>
        <taxon>Bacteria</taxon>
        <taxon>Bacillati</taxon>
        <taxon>Actinomycetota</taxon>
        <taxon>Actinomycetes</taxon>
        <taxon>Micromonosporales</taxon>
        <taxon>Micromonosporaceae</taxon>
        <taxon>Luedemannella</taxon>
    </lineage>
</organism>
<dbReference type="SUPFAM" id="SSF56112">
    <property type="entry name" value="Protein kinase-like (PK-like)"/>
    <property type="match status" value="1"/>
</dbReference>